<organism evidence="1 2">
    <name type="scientific">Pistacia atlantica</name>
    <dbReference type="NCBI Taxonomy" id="434234"/>
    <lineage>
        <taxon>Eukaryota</taxon>
        <taxon>Viridiplantae</taxon>
        <taxon>Streptophyta</taxon>
        <taxon>Embryophyta</taxon>
        <taxon>Tracheophyta</taxon>
        <taxon>Spermatophyta</taxon>
        <taxon>Magnoliopsida</taxon>
        <taxon>eudicotyledons</taxon>
        <taxon>Gunneridae</taxon>
        <taxon>Pentapetalae</taxon>
        <taxon>rosids</taxon>
        <taxon>malvids</taxon>
        <taxon>Sapindales</taxon>
        <taxon>Anacardiaceae</taxon>
        <taxon>Pistacia</taxon>
    </lineage>
</organism>
<comment type="caution">
    <text evidence="1">The sequence shown here is derived from an EMBL/GenBank/DDBJ whole genome shotgun (WGS) entry which is preliminary data.</text>
</comment>
<name>A0ACC1BIS0_9ROSI</name>
<proteinExistence type="predicted"/>
<protein>
    <submittedName>
        <fullName evidence="1">Uncharacterized protein</fullName>
    </submittedName>
</protein>
<evidence type="ECO:0000313" key="1">
    <source>
        <dbReference type="EMBL" id="KAJ0098734.1"/>
    </source>
</evidence>
<evidence type="ECO:0000313" key="2">
    <source>
        <dbReference type="Proteomes" id="UP001164250"/>
    </source>
</evidence>
<dbReference type="Proteomes" id="UP001164250">
    <property type="component" value="Chromosome 4"/>
</dbReference>
<reference evidence="2" key="1">
    <citation type="journal article" date="2023" name="G3 (Bethesda)">
        <title>Genome assembly and association tests identify interacting loci associated with vigor, precocity, and sex in interspecific pistachio rootstocks.</title>
        <authorList>
            <person name="Palmer W."/>
            <person name="Jacygrad E."/>
            <person name="Sagayaradj S."/>
            <person name="Cavanaugh K."/>
            <person name="Han R."/>
            <person name="Bertier L."/>
            <person name="Beede B."/>
            <person name="Kafkas S."/>
            <person name="Golino D."/>
            <person name="Preece J."/>
            <person name="Michelmore R."/>
        </authorList>
    </citation>
    <scope>NUCLEOTIDE SEQUENCE [LARGE SCALE GENOMIC DNA]</scope>
</reference>
<sequence>MELSPKYSDLNQLKLEEEEEEADSISSEGSSIGSLEPDIEEEVSNSSPKIKDPLQDMSSLLQQLPSKRGLSKHYQGKSQSFTSLKEVTCLEDLAKPENPYNKKLKSCKSYAAIYNNLPCPPNKSSSQRPSCSKTNNNIGNLLGNRRPPMDPHRSASTNSFSNQTALFA</sequence>
<accession>A0ACC1BIS0</accession>
<gene>
    <name evidence="1" type="ORF">Patl1_20967</name>
</gene>
<dbReference type="EMBL" id="CM047900">
    <property type="protein sequence ID" value="KAJ0098734.1"/>
    <property type="molecule type" value="Genomic_DNA"/>
</dbReference>
<keyword evidence="2" id="KW-1185">Reference proteome</keyword>